<organism evidence="8">
    <name type="scientific">Rhipicephalus microplus</name>
    <name type="common">Cattle tick</name>
    <name type="synonym">Boophilus microplus</name>
    <dbReference type="NCBI Taxonomy" id="6941"/>
    <lineage>
        <taxon>Eukaryota</taxon>
        <taxon>Metazoa</taxon>
        <taxon>Ecdysozoa</taxon>
        <taxon>Arthropoda</taxon>
        <taxon>Chelicerata</taxon>
        <taxon>Arachnida</taxon>
        <taxon>Acari</taxon>
        <taxon>Parasitiformes</taxon>
        <taxon>Ixodida</taxon>
        <taxon>Ixodoidea</taxon>
        <taxon>Ixodidae</taxon>
        <taxon>Rhipicephalinae</taxon>
        <taxon>Rhipicephalus</taxon>
        <taxon>Boophilus</taxon>
    </lineage>
</organism>
<dbReference type="AlphaFoldDB" id="A0A6G5A945"/>
<evidence type="ECO:0000313" key="8">
    <source>
        <dbReference type="EMBL" id="NIE46690.1"/>
    </source>
</evidence>
<feature type="domain" description="Peptidase M12B" evidence="7">
    <location>
        <begin position="178"/>
        <end position="396"/>
    </location>
</feature>
<dbReference type="PROSITE" id="PS50215">
    <property type="entry name" value="ADAM_MEPRO"/>
    <property type="match status" value="1"/>
</dbReference>
<feature type="binding site" evidence="5">
    <location>
        <position position="324"/>
    </location>
    <ligand>
        <name>Zn(2+)</name>
        <dbReference type="ChEBI" id="CHEBI:29105"/>
        <note>catalytic</note>
    </ligand>
</feature>
<dbReference type="SUPFAM" id="SSF55486">
    <property type="entry name" value="Metalloproteases ('zincins'), catalytic domain"/>
    <property type="match status" value="1"/>
</dbReference>
<dbReference type="VEuPathDB" id="VectorBase:LOC119165699"/>
<feature type="binding site" evidence="5">
    <location>
        <position position="334"/>
    </location>
    <ligand>
        <name>Zn(2+)</name>
        <dbReference type="ChEBI" id="CHEBI:29105"/>
        <note>catalytic</note>
    </ligand>
</feature>
<evidence type="ECO:0000259" key="7">
    <source>
        <dbReference type="PROSITE" id="PS50215"/>
    </source>
</evidence>
<comment type="caution">
    <text evidence="5">Lacks conserved residue(s) required for the propagation of feature annotation.</text>
</comment>
<proteinExistence type="predicted"/>
<keyword evidence="5" id="KW-0479">Metal-binding</keyword>
<evidence type="ECO:0000256" key="2">
    <source>
        <dbReference type="ARBA" id="ARBA00022801"/>
    </source>
</evidence>
<dbReference type="OrthoDB" id="6485793at2759"/>
<evidence type="ECO:0000256" key="1">
    <source>
        <dbReference type="ARBA" id="ARBA00022670"/>
    </source>
</evidence>
<dbReference type="GO" id="GO:0004222">
    <property type="term" value="F:metalloendopeptidase activity"/>
    <property type="evidence" value="ECO:0007669"/>
    <property type="project" value="InterPro"/>
</dbReference>
<dbReference type="PANTHER" id="PTHR11905">
    <property type="entry name" value="ADAM A DISINTEGRIN AND METALLOPROTEASE DOMAIN"/>
    <property type="match status" value="1"/>
</dbReference>
<keyword evidence="6" id="KW-0732">Signal</keyword>
<feature type="chain" id="PRO_5026211506" evidence="6">
    <location>
        <begin position="17"/>
        <end position="484"/>
    </location>
</feature>
<keyword evidence="1 8" id="KW-0645">Protease</keyword>
<dbReference type="Pfam" id="PF13574">
    <property type="entry name" value="Reprolysin_2"/>
    <property type="match status" value="1"/>
</dbReference>
<accession>A0A6G5A945</accession>
<sequence length="484" mass="53661">MLFVAFVCGFLGITSADPFREELVYPELLQERSENGELLLRIQDTTLRLKKSTVLAHDLFLDTTSDGDESEYTLWNGTSLEENLYHDSEHQSSIMFHQVNSTVKVEGILSPDWRIAALSSVERSEDAAVPHRVYRIQGTDIMNDLAFRDLNINIPVFRRPRRTTLDRIIPRKKLPKEYVAEIFLVSDRRHQKQFATDKELIAYFAVMMNAVNVWYEGMKKPKVRTKIVGISRFKKGINDVTAGRFLLGEATLRKFIDYFNRTLSRDPDAIYVFTGQNLATLDYTGKVSGNLLGIAILSSLCTALKVGLGEDTAGTFSGAYIAAHEIGHILGSSHDGSPGHPSIPNNRGGRPCPWQEGYLMSYVDGGLKKYQLSPCTKAQIRGLISIISDKCLAETSSSSTKTRSGSLPGQVITAEDFCSGIMASKGRGVPLLRPHELAKCRMRCCLQSSYGSAMCQKELVPNGMSCAPGKTCRKGVCGRHDLKS</sequence>
<feature type="binding site" evidence="5">
    <location>
        <position position="328"/>
    </location>
    <ligand>
        <name>Zn(2+)</name>
        <dbReference type="ChEBI" id="CHEBI:29105"/>
        <note>catalytic</note>
    </ligand>
</feature>
<dbReference type="InterPro" id="IPR024079">
    <property type="entry name" value="MetalloPept_cat_dom_sf"/>
</dbReference>
<feature type="signal peptide" evidence="6">
    <location>
        <begin position="1"/>
        <end position="16"/>
    </location>
</feature>
<protein>
    <submittedName>
        <fullName evidence="8">Putative secreted metalloprotease</fullName>
    </submittedName>
</protein>
<evidence type="ECO:0000256" key="4">
    <source>
        <dbReference type="ARBA" id="ARBA00023049"/>
    </source>
</evidence>
<dbReference type="GO" id="GO:0006509">
    <property type="term" value="P:membrane protein ectodomain proteolysis"/>
    <property type="evidence" value="ECO:0007669"/>
    <property type="project" value="TreeGrafter"/>
</dbReference>
<evidence type="ECO:0000256" key="5">
    <source>
        <dbReference type="PROSITE-ProRule" id="PRU00276"/>
    </source>
</evidence>
<reference evidence="8" key="1">
    <citation type="submission" date="2020-03" db="EMBL/GenBank/DDBJ databases">
        <title>A transcriptome and proteome of the tick Rhipicephalus microplus shaped by the genetic composition of its hosts and developmental stage.</title>
        <authorList>
            <person name="Garcia G.R."/>
            <person name="Ribeiro J.M.C."/>
            <person name="Maruyama S.R."/>
            <person name="Gardinasse L.G."/>
            <person name="Nelson K."/>
            <person name="Ferreira B.R."/>
            <person name="Andrade T.G."/>
            <person name="Santos I.K.F.M."/>
        </authorList>
    </citation>
    <scope>NUCLEOTIDE SEQUENCE</scope>
    <source>
        <strain evidence="8">NSGR</strain>
        <tissue evidence="8">Salivary glands</tissue>
    </source>
</reference>
<dbReference type="EMBL" id="GIKN01004417">
    <property type="protein sequence ID" value="NIE46690.1"/>
    <property type="molecule type" value="Transcribed_RNA"/>
</dbReference>
<evidence type="ECO:0000256" key="3">
    <source>
        <dbReference type="ARBA" id="ARBA00022833"/>
    </source>
</evidence>
<dbReference type="InterPro" id="IPR001590">
    <property type="entry name" value="Peptidase_M12B"/>
</dbReference>
<dbReference type="PANTHER" id="PTHR11905:SF159">
    <property type="entry name" value="ADAM METALLOPROTEASE"/>
    <property type="match status" value="1"/>
</dbReference>
<dbReference type="GO" id="GO:0046872">
    <property type="term" value="F:metal ion binding"/>
    <property type="evidence" value="ECO:0007669"/>
    <property type="project" value="UniProtKB-KW"/>
</dbReference>
<dbReference type="Gene3D" id="3.40.390.10">
    <property type="entry name" value="Collagenase (Catalytic Domain)"/>
    <property type="match status" value="1"/>
</dbReference>
<evidence type="ECO:0000256" key="6">
    <source>
        <dbReference type="SAM" id="SignalP"/>
    </source>
</evidence>
<dbReference type="VEuPathDB" id="VectorBase:LOC119164074"/>
<keyword evidence="4 8" id="KW-0482">Metalloprotease</keyword>
<keyword evidence="2" id="KW-0378">Hydrolase</keyword>
<dbReference type="Gene3D" id="3.40.1620.60">
    <property type="match status" value="1"/>
</dbReference>
<name>A0A6G5A945_RHIMP</name>
<feature type="active site" evidence="5">
    <location>
        <position position="325"/>
    </location>
</feature>
<keyword evidence="3 5" id="KW-0862">Zinc</keyword>